<dbReference type="Proteomes" id="UP000471190">
    <property type="component" value="Unassembled WGS sequence"/>
</dbReference>
<protein>
    <recommendedName>
        <fullName evidence="5">OmpA family protein</fullName>
    </recommendedName>
</protein>
<accession>A0A6P1C6N7</accession>
<sequence>MATLALLDMVSPYVVGGAAIGQPLHELLSALFVTEIETAFDDNGICLSGIARFSANVGNALPTFTPPFTITWNPNATVDHRTQRTQGAYWDFPDIAITFQLNAPRISSPIADLVVSGGPGGNPAALNNGPLAALLAGLGQGQPAPGQTAADSVDTVFHLDLLFDAATLHLPFLTGALLQPDGILVPDPQNPEVTLVLPKIKLSIDQTAGATTGGGSDPQVSINFDSWAAFDINDPAGAGYGDLLRMQPPYAFFGPDDVLGFGFNSLLLDLSGTETPPAILEKFGVGDDFRGFYAPDVRVFIQPPAFKGLGVDVSARELLFQFGSDGGLSAIFGLDVVKPDAAQGATITIYDEFGGLVDKIALPDVAAPPAPPFTSEIVPVPRKSQWVVDVTGGQPPYNINIDGKTQTTDPIVVQLAPNQTSHTVGIDILDVHVGPQPRHADVRVALLPPSLTAPEGGFNRTSEKAVLTVVNAGPPGYAIGMLDFPEQEKLTIVFAPETAIATFSTAGGPPQALPITAGRASVSLPHGSSVDISATWNIAAQPPSPVTFHGQFQYDQPLRSSATPETVDDPTWAAFASNPENIRTIPSADTANPNQQNWQGVDNELVTSSDFNAFVAAAKAEPDTPITLAGEASKEKVPVIEYNVALSQRRIWAIRRLLTAQGVTNQIIELPEGEQPPTDPYLAPGRGAYRRVLASIPTGARPATTATAAVQIARPARKPVPAPFKPPVIRREAPGNDSIRFKELHVRVELDHNRLIAIEIRLKVDVTTVLESYLTTVQQQNPIPQGQGPISLPVGKAADPNDGVLDMRLQLTLDDTVGRWQMLASLFEQDSDGFLQTPPPAALAAGPVADYFWRDYFGLLVALAPLLDAVATSNTPAGDLVALGIGAGVPLAAAKLDIVHVPRITFYGGELVVAHDPHGTQGALLLDVEVALVVTLNLAGRQLINTDPTNPITVRYKAVGFKTSDTPQIRDIIPVFDSSKGFTINIPSTGSIRVPPPLGDILQVSGARIARSNPANLELDLGLKVDLGVVTVDKTTIRIPLEGGQPPTITALGVHINISGAIEGGGYLAIYPDGFAGQLDVSLPGLGVRVAAGLSVRHVPTPPAPGPQATAILLTLEVDFPVPIALGNSGLGIFGFGGLFALHFRRDEHPNDPIPALDWLTRVNGNPMEITGWVPDIDRWAIGLGAVLGTMDAGFTLNVKGMLIFEMPGPRILLVMKAKIIAIRPPREGNPTATILAVIDIDLGRRRITIGLTFDYEIKPLLAVHIPTRAIFPFDDLAHFAIDVGSWYNPATVTFFDLFKARGYFMIRGKGIPDSSASPDNYDEGHDSTFPLLPLRLGGFSIATGVSVSFTWGDVDDGLYLSVGAAADAGLGFAPILFTGEIRLWGELHLWVVSIEAAAKLTVVAGQVPDGPTVPDPDYPGDPTHLYQPTKNVVQIDGEVHGEVDLFFFTVSGSVHVTLGSRPDDPPAPPPLVNGVSLQSRAAALLAGVSSDRPIDGKLVDAHADGSAIPDGEVVPIDAIIVLHFDCTPRIDGAFSATQLDPNDAGRTITTSIAIGPIGPSSPAVHRGTPYYTYRLKGISMDHALTPGEVPAVWWPNVPDPTAESKRELALLTRIPDAHPSAVERSRHAEDFLRQHWATICDEVAPATSVLWTFHDQPLGPSSIGWQIFGTAWPDPPQSTRQAPPKLRLDIAENWRSGNPVADLLVDVAPARVIGGYVACPDGCTAAGAVARQRPDTHLAQAAMSQRPRFTTIRDFAAVTSSSDQRASLAWLLPGFADATRQRASRGCYAKLLEAPFQRPKAPDLQSGYPLAEIINELLAEASRGDDYSDVLTLATGQIVTLRVLIFAPDQLVRSGRLQMRCFDADGNQLDAVKITADGNGSLRIQTQNDLPKPWINLKGPWACRVIEVFNFLSTANRKEDGAIILVDTKTPDGTAYVQFGIVDLLSIIDEGFNRPSYLVGVIETLTAAEVARETDETLIQNHKKSEINGALAPMTAPPALLLPNTEYAVSVEWEWATCNADGSDAKTWNAAPIQTFRFRTDNQPLAPRVIASPSDRQDQAKTMPVRLDPWVITTDPDEGERFYFHSLPIRIVFAVDYLLTMFKTYGVELQAKVRAASYKNAAPTSPGFPHTFAVIKDAVTAVAADQVNTRPLVGVSVLSPWEGMIRDVLANAPCIPTSGAVTRHTIVDINLLLEPSTDFVLDIEPVNAPPPPPGKLMTPLFRRAFTTSRYANPAAMCADVSVSKPVEFPASAADIAALLALLNAPQLSRSQIDAALGEAGLRPVVEVKSPEIEVLWVPDGGALQPRLIVIRTPEPLVRTRKEPQNYEPPGQPRLQREVISLVDKPYLEVVPAVGVGGAAPLHIISQPGLNIVIAAVDAGRNKPIAFSLRVHENPFLGEGSGTSDIDLLKMILDAAIWEVA</sequence>
<evidence type="ECO:0000313" key="2">
    <source>
        <dbReference type="EMBL" id="NEV12879.1"/>
    </source>
</evidence>
<dbReference type="RefSeq" id="WP_015342066.1">
    <property type="nucleotide sequence ID" value="NZ_JAADZA010000020.1"/>
</dbReference>
<name>A0A6P1C6N7_RHITR</name>
<evidence type="ECO:0000313" key="1">
    <source>
        <dbReference type="EMBL" id="MBB6494828.1"/>
    </source>
</evidence>
<dbReference type="InterPro" id="IPR036737">
    <property type="entry name" value="OmpA-like_sf"/>
</dbReference>
<keyword evidence="4" id="KW-1185">Reference proteome</keyword>
<gene>
    <name evidence="1" type="ORF">GGD45_005279</name>
    <name evidence="2" type="ORF">GXW80_17950</name>
</gene>
<comment type="caution">
    <text evidence="2">The sequence shown here is derived from an EMBL/GenBank/DDBJ whole genome shotgun (WGS) entry which is preliminary data.</text>
</comment>
<dbReference type="EMBL" id="JAADZA010000020">
    <property type="protein sequence ID" value="NEV12879.1"/>
    <property type="molecule type" value="Genomic_DNA"/>
</dbReference>
<proteinExistence type="predicted"/>
<reference evidence="2 3" key="1">
    <citation type="submission" date="2020-02" db="EMBL/GenBank/DDBJ databases">
        <title>Draft genome sequence of Rhizobium tropici.</title>
        <authorList>
            <person name="Khayi S."/>
            <person name="Jemo M."/>
        </authorList>
    </citation>
    <scope>NUCLEOTIDE SEQUENCE [LARGE SCALE GENOMIC DNA]</scope>
    <source>
        <strain evidence="2 3">A12</strain>
    </source>
</reference>
<reference evidence="1 4" key="2">
    <citation type="submission" date="2020-08" db="EMBL/GenBank/DDBJ databases">
        <title>Genomic Encyclopedia of Type Strains, Phase IV (KMG-V): Genome sequencing to study the core and pangenomes of soil and plant-associated prokaryotes.</title>
        <authorList>
            <person name="Whitman W."/>
        </authorList>
    </citation>
    <scope>NUCLEOTIDE SEQUENCE [LARGE SCALE GENOMIC DNA]</scope>
    <source>
        <strain evidence="1 4">SEMIA 4059</strain>
    </source>
</reference>
<dbReference type="SUPFAM" id="SSF103088">
    <property type="entry name" value="OmpA-like"/>
    <property type="match status" value="1"/>
</dbReference>
<organism evidence="2 3">
    <name type="scientific">Rhizobium tropici</name>
    <dbReference type="NCBI Taxonomy" id="398"/>
    <lineage>
        <taxon>Bacteria</taxon>
        <taxon>Pseudomonadati</taxon>
        <taxon>Pseudomonadota</taxon>
        <taxon>Alphaproteobacteria</taxon>
        <taxon>Hyphomicrobiales</taxon>
        <taxon>Rhizobiaceae</taxon>
        <taxon>Rhizobium/Agrobacterium group</taxon>
        <taxon>Rhizobium</taxon>
    </lineage>
</organism>
<evidence type="ECO:0000313" key="3">
    <source>
        <dbReference type="Proteomes" id="UP000471190"/>
    </source>
</evidence>
<evidence type="ECO:0000313" key="4">
    <source>
        <dbReference type="Proteomes" id="UP000526625"/>
    </source>
</evidence>
<dbReference type="Proteomes" id="UP000526625">
    <property type="component" value="Unassembled WGS sequence"/>
</dbReference>
<evidence type="ECO:0008006" key="5">
    <source>
        <dbReference type="Google" id="ProtNLM"/>
    </source>
</evidence>
<dbReference type="EMBL" id="JACHBF010000021">
    <property type="protein sequence ID" value="MBB6494828.1"/>
    <property type="molecule type" value="Genomic_DNA"/>
</dbReference>